<keyword evidence="2" id="KW-1133">Transmembrane helix</keyword>
<proteinExistence type="predicted"/>
<evidence type="ECO:0000313" key="3">
    <source>
        <dbReference type="EMBL" id="CTQ31556.1"/>
    </source>
</evidence>
<dbReference type="STRING" id="282197.SAMN04488517_101104"/>
<dbReference type="Pfam" id="PF20506">
    <property type="entry name" value="DUF6732"/>
    <property type="match status" value="1"/>
</dbReference>
<dbReference type="Proteomes" id="UP000048908">
    <property type="component" value="Unassembled WGS sequence"/>
</dbReference>
<protein>
    <submittedName>
        <fullName evidence="3">Uncharacterized protein</fullName>
    </submittedName>
</protein>
<evidence type="ECO:0000256" key="1">
    <source>
        <dbReference type="SAM" id="MobiDB-lite"/>
    </source>
</evidence>
<feature type="transmembrane region" description="Helical" evidence="2">
    <location>
        <begin position="31"/>
        <end position="47"/>
    </location>
</feature>
<dbReference type="AlphaFoldDB" id="A0A0M6XK79"/>
<keyword evidence="4" id="KW-1185">Reference proteome</keyword>
<evidence type="ECO:0000313" key="4">
    <source>
        <dbReference type="Proteomes" id="UP000048908"/>
    </source>
</evidence>
<accession>A0A0M6XK79</accession>
<dbReference type="InterPro" id="IPR046619">
    <property type="entry name" value="DUF6732"/>
</dbReference>
<evidence type="ECO:0000256" key="2">
    <source>
        <dbReference type="SAM" id="Phobius"/>
    </source>
</evidence>
<feature type="compositionally biased region" description="Acidic residues" evidence="1">
    <location>
        <begin position="55"/>
        <end position="68"/>
    </location>
</feature>
<feature type="region of interest" description="Disordered" evidence="1">
    <location>
        <begin position="49"/>
        <end position="68"/>
    </location>
</feature>
<gene>
    <name evidence="3" type="ORF">JAN5088_00314</name>
</gene>
<reference evidence="3 4" key="1">
    <citation type="submission" date="2015-07" db="EMBL/GenBank/DDBJ databases">
        <authorList>
            <person name="Noorani M."/>
        </authorList>
    </citation>
    <scope>NUCLEOTIDE SEQUENCE [LARGE SCALE GENOMIC DNA]</scope>
    <source>
        <strain evidence="3 4">CECT 5088</strain>
    </source>
</reference>
<dbReference type="RefSeq" id="WP_055681026.1">
    <property type="nucleotide sequence ID" value="NZ_CANMUL010000003.1"/>
</dbReference>
<name>A0A0M6XK79_9RHOB</name>
<sequence length="68" mass="7330">MRFLPLFLIASPASAHVGHLDHLGGHDHWGLAIGLGVVAGAAVLGWIKRPRRDEEPEEDAADPEEQEA</sequence>
<keyword evidence="2" id="KW-0812">Transmembrane</keyword>
<keyword evidence="2" id="KW-0472">Membrane</keyword>
<organism evidence="3 4">
    <name type="scientific">Jannaschia rubra</name>
    <dbReference type="NCBI Taxonomy" id="282197"/>
    <lineage>
        <taxon>Bacteria</taxon>
        <taxon>Pseudomonadati</taxon>
        <taxon>Pseudomonadota</taxon>
        <taxon>Alphaproteobacteria</taxon>
        <taxon>Rhodobacterales</taxon>
        <taxon>Roseobacteraceae</taxon>
        <taxon>Jannaschia</taxon>
    </lineage>
</organism>
<dbReference type="EMBL" id="CXPG01000009">
    <property type="protein sequence ID" value="CTQ31556.1"/>
    <property type="molecule type" value="Genomic_DNA"/>
</dbReference>